<evidence type="ECO:0000313" key="4">
    <source>
        <dbReference type="Proteomes" id="UP000460272"/>
    </source>
</evidence>
<accession>A0A6P2BP60</accession>
<evidence type="ECO:0000259" key="2">
    <source>
        <dbReference type="Pfam" id="PF01569"/>
    </source>
</evidence>
<dbReference type="AlphaFoldDB" id="A0A6P2BP60"/>
<protein>
    <submittedName>
        <fullName evidence="3">Phosphatase PAP2 family protein</fullName>
    </submittedName>
</protein>
<proteinExistence type="predicted"/>
<comment type="caution">
    <text evidence="3">The sequence shown here is derived from an EMBL/GenBank/DDBJ whole genome shotgun (WGS) entry which is preliminary data.</text>
</comment>
<keyword evidence="1" id="KW-0812">Transmembrane</keyword>
<dbReference type="EMBL" id="RPFW01000008">
    <property type="protein sequence ID" value="TVZ00774.1"/>
    <property type="molecule type" value="Genomic_DNA"/>
</dbReference>
<dbReference type="Pfam" id="PF01569">
    <property type="entry name" value="PAP2"/>
    <property type="match status" value="1"/>
</dbReference>
<keyword evidence="1" id="KW-0472">Membrane</keyword>
<organism evidence="3 4">
    <name type="scientific">Trebonia kvetii</name>
    <dbReference type="NCBI Taxonomy" id="2480626"/>
    <lineage>
        <taxon>Bacteria</taxon>
        <taxon>Bacillati</taxon>
        <taxon>Actinomycetota</taxon>
        <taxon>Actinomycetes</taxon>
        <taxon>Streptosporangiales</taxon>
        <taxon>Treboniaceae</taxon>
        <taxon>Trebonia</taxon>
    </lineage>
</organism>
<evidence type="ECO:0000256" key="1">
    <source>
        <dbReference type="SAM" id="Phobius"/>
    </source>
</evidence>
<keyword evidence="4" id="KW-1185">Reference proteome</keyword>
<dbReference type="OrthoDB" id="4935320at2"/>
<feature type="domain" description="Phosphatidic acid phosphatase type 2/haloperoxidase" evidence="2">
    <location>
        <begin position="135"/>
        <end position="199"/>
    </location>
</feature>
<dbReference type="InterPro" id="IPR000326">
    <property type="entry name" value="PAP2/HPO"/>
</dbReference>
<feature type="transmembrane region" description="Helical" evidence="1">
    <location>
        <begin position="139"/>
        <end position="161"/>
    </location>
</feature>
<sequence>MVACHREGRVNDRSLAEKVSYLLEPKNWIIATTLAVGWRAEGVRGLAWGAVAAIFAGVLPMVFISRGVRAGRWDDRYVGAKRARLIVLLFIVASVAAGLALLVGFGAPAELSGYLGCMLGSVAVLAAITTVWKISIHCAVAAGSVTILALLAGPWVTPAYLLVALTAWSRVVLKDHTTAQVIAGSVLGAVAAFVTYAIIPH</sequence>
<name>A0A6P2BP60_9ACTN</name>
<feature type="transmembrane region" description="Helical" evidence="1">
    <location>
        <begin position="181"/>
        <end position="199"/>
    </location>
</feature>
<feature type="transmembrane region" description="Helical" evidence="1">
    <location>
        <begin position="46"/>
        <end position="64"/>
    </location>
</feature>
<feature type="transmembrane region" description="Helical" evidence="1">
    <location>
        <begin position="113"/>
        <end position="132"/>
    </location>
</feature>
<dbReference type="InterPro" id="IPR036938">
    <property type="entry name" value="PAP2/HPO_sf"/>
</dbReference>
<keyword evidence="1" id="KW-1133">Transmembrane helix</keyword>
<reference evidence="3 4" key="1">
    <citation type="submission" date="2018-11" db="EMBL/GenBank/DDBJ databases">
        <title>Trebonia kvetii gen.nov., sp.nov., a novel acidophilic actinobacterium, and proposal of the new actinobacterial family Treboniaceae fam. nov.</title>
        <authorList>
            <person name="Rapoport D."/>
            <person name="Sagova-Mareckova M."/>
            <person name="Sedlacek I."/>
            <person name="Provaznik J."/>
            <person name="Kralova S."/>
            <person name="Pavlinic D."/>
            <person name="Benes V."/>
            <person name="Kopecky J."/>
        </authorList>
    </citation>
    <scope>NUCLEOTIDE SEQUENCE [LARGE SCALE GENOMIC DNA]</scope>
    <source>
        <strain evidence="3 4">15Tr583</strain>
    </source>
</reference>
<gene>
    <name evidence="3" type="ORF">EAS64_36075</name>
</gene>
<dbReference type="SUPFAM" id="SSF48317">
    <property type="entry name" value="Acid phosphatase/Vanadium-dependent haloperoxidase"/>
    <property type="match status" value="1"/>
</dbReference>
<evidence type="ECO:0000313" key="3">
    <source>
        <dbReference type="EMBL" id="TVZ00774.1"/>
    </source>
</evidence>
<dbReference type="Proteomes" id="UP000460272">
    <property type="component" value="Unassembled WGS sequence"/>
</dbReference>
<dbReference type="Gene3D" id="1.20.144.10">
    <property type="entry name" value="Phosphatidic acid phosphatase type 2/haloperoxidase"/>
    <property type="match status" value="1"/>
</dbReference>
<feature type="transmembrane region" description="Helical" evidence="1">
    <location>
        <begin position="85"/>
        <end position="107"/>
    </location>
</feature>